<geneLocation type="chloroplast" evidence="6"/>
<comment type="subunit">
    <text evidence="4">Part of the 50S ribosomal subunit.</text>
</comment>
<proteinExistence type="inferred from homology"/>
<dbReference type="GO" id="GO:1990904">
    <property type="term" value="C:ribonucleoprotein complex"/>
    <property type="evidence" value="ECO:0007669"/>
    <property type="project" value="UniProtKB-KW"/>
</dbReference>
<evidence type="ECO:0000256" key="3">
    <source>
        <dbReference type="ARBA" id="ARBA00023274"/>
    </source>
</evidence>
<dbReference type="InterPro" id="IPR036899">
    <property type="entry name" value="Ribosomal_uL13_sf"/>
</dbReference>
<evidence type="ECO:0000256" key="4">
    <source>
        <dbReference type="HAMAP-Rule" id="MF_01366"/>
    </source>
</evidence>
<evidence type="ECO:0000313" key="6">
    <source>
        <dbReference type="EMBL" id="AXI97606.1"/>
    </source>
</evidence>
<dbReference type="InterPro" id="IPR023563">
    <property type="entry name" value="Ribosomal_uL13_CS"/>
</dbReference>
<dbReference type="RefSeq" id="YP_009511729.1">
    <property type="nucleotide sequence ID" value="NC_039145.1"/>
</dbReference>
<dbReference type="GeneID" id="37624285"/>
<dbReference type="GO" id="GO:0009507">
    <property type="term" value="C:chloroplast"/>
    <property type="evidence" value="ECO:0007669"/>
    <property type="project" value="UniProtKB-SubCell"/>
</dbReference>
<dbReference type="EMBL" id="MH396016">
    <property type="protein sequence ID" value="AXI97606.1"/>
    <property type="molecule type" value="Genomic_DNA"/>
</dbReference>
<evidence type="ECO:0000256" key="1">
    <source>
        <dbReference type="ARBA" id="ARBA00006227"/>
    </source>
</evidence>
<dbReference type="PANTHER" id="PTHR11545:SF2">
    <property type="entry name" value="LARGE RIBOSOMAL SUBUNIT PROTEIN UL13M"/>
    <property type="match status" value="1"/>
</dbReference>
<dbReference type="GO" id="GO:0017148">
    <property type="term" value="P:negative regulation of translation"/>
    <property type="evidence" value="ECO:0007669"/>
    <property type="project" value="TreeGrafter"/>
</dbReference>
<dbReference type="NCBIfam" id="TIGR01066">
    <property type="entry name" value="rplM_bact"/>
    <property type="match status" value="1"/>
</dbReference>
<dbReference type="AlphaFoldDB" id="A0A345UAX0"/>
<keyword evidence="6" id="KW-0934">Plastid</keyword>
<comment type="subcellular location">
    <subcellularLocation>
        <location evidence="4">Plastid</location>
        <location evidence="4">Chloroplast</location>
    </subcellularLocation>
</comment>
<protein>
    <recommendedName>
        <fullName evidence="4">Large ribosomal subunit protein uL13c</fullName>
    </recommendedName>
</protein>
<organism evidence="6">
    <name type="scientific">Melanthalia intermedia</name>
    <dbReference type="NCBI Taxonomy" id="172989"/>
    <lineage>
        <taxon>Eukaryota</taxon>
        <taxon>Rhodophyta</taxon>
        <taxon>Florideophyceae</taxon>
        <taxon>Rhodymeniophycidae</taxon>
        <taxon>Gracilariales</taxon>
        <taxon>Gracilariaceae</taxon>
        <taxon>Melanthalia</taxon>
    </lineage>
</organism>
<accession>A0A345UAX0</accession>
<dbReference type="Gene3D" id="3.90.1180.10">
    <property type="entry name" value="Ribosomal protein L13"/>
    <property type="match status" value="1"/>
</dbReference>
<evidence type="ECO:0000256" key="2">
    <source>
        <dbReference type="ARBA" id="ARBA00022980"/>
    </source>
</evidence>
<keyword evidence="6" id="KW-0150">Chloroplast</keyword>
<dbReference type="GO" id="GO:0003735">
    <property type="term" value="F:structural constituent of ribosome"/>
    <property type="evidence" value="ECO:0007669"/>
    <property type="project" value="InterPro"/>
</dbReference>
<dbReference type="InterPro" id="IPR005823">
    <property type="entry name" value="Ribosomal_uL13_bac-type"/>
</dbReference>
<comment type="similarity">
    <text evidence="1 4 5">Belongs to the universal ribosomal protein uL13 family.</text>
</comment>
<dbReference type="SUPFAM" id="SSF52161">
    <property type="entry name" value="Ribosomal protein L13"/>
    <property type="match status" value="1"/>
</dbReference>
<dbReference type="GO" id="GO:0003729">
    <property type="term" value="F:mRNA binding"/>
    <property type="evidence" value="ECO:0007669"/>
    <property type="project" value="TreeGrafter"/>
</dbReference>
<gene>
    <name evidence="4 6" type="primary">rpl13</name>
</gene>
<dbReference type="GO" id="GO:0006412">
    <property type="term" value="P:translation"/>
    <property type="evidence" value="ECO:0007669"/>
    <property type="project" value="UniProtKB-UniRule"/>
</dbReference>
<sequence length="143" mass="16831">MNKTYIAQKNTYHKWYILDARDQTLGRLSSKIAKTLKGKNLTTYTPHVNSGIYIILINSRWIEVTGKKKYQKMYKQHSSYPGGLKTRTFDEIRLKQPNKILERCIKGMLPKGKLGRQLFRQVKIYSDNEHPHEAQKPEIILLR</sequence>
<reference evidence="6" key="1">
    <citation type="submission" date="2018-05" db="EMBL/GenBank/DDBJ databases">
        <title>Organellar genomes of Gracilariaceae.</title>
        <authorList>
            <person name="Iha C."/>
            <person name="Oliveira M.C."/>
        </authorList>
    </citation>
    <scope>NUCLEOTIDE SEQUENCE</scope>
</reference>
<dbReference type="CDD" id="cd00392">
    <property type="entry name" value="Ribosomal_L13"/>
    <property type="match status" value="1"/>
</dbReference>
<dbReference type="PANTHER" id="PTHR11545">
    <property type="entry name" value="RIBOSOMAL PROTEIN L13"/>
    <property type="match status" value="1"/>
</dbReference>
<dbReference type="GO" id="GO:0005840">
    <property type="term" value="C:ribosome"/>
    <property type="evidence" value="ECO:0007669"/>
    <property type="project" value="UniProtKB-KW"/>
</dbReference>
<evidence type="ECO:0000256" key="5">
    <source>
        <dbReference type="RuleBase" id="RU003877"/>
    </source>
</evidence>
<dbReference type="PROSITE" id="PS00783">
    <property type="entry name" value="RIBOSOMAL_L13"/>
    <property type="match status" value="1"/>
</dbReference>
<dbReference type="Pfam" id="PF00572">
    <property type="entry name" value="Ribosomal_L13"/>
    <property type="match status" value="1"/>
</dbReference>
<dbReference type="PIRSF" id="PIRSF002181">
    <property type="entry name" value="Ribosomal_L13"/>
    <property type="match status" value="1"/>
</dbReference>
<keyword evidence="3 4" id="KW-0687">Ribonucleoprotein</keyword>
<name>A0A345UAX0_9FLOR</name>
<dbReference type="InterPro" id="IPR005822">
    <property type="entry name" value="Ribosomal_uL13"/>
</dbReference>
<dbReference type="HAMAP" id="MF_01366">
    <property type="entry name" value="Ribosomal_uL13"/>
    <property type="match status" value="1"/>
</dbReference>
<keyword evidence="2 4" id="KW-0689">Ribosomal protein</keyword>